<dbReference type="Proteomes" id="UP001249851">
    <property type="component" value="Unassembled WGS sequence"/>
</dbReference>
<feature type="compositionally biased region" description="Basic and acidic residues" evidence="1">
    <location>
        <begin position="1132"/>
        <end position="1156"/>
    </location>
</feature>
<feature type="compositionally biased region" description="Polar residues" evidence="1">
    <location>
        <begin position="1265"/>
        <end position="1276"/>
    </location>
</feature>
<gene>
    <name evidence="2" type="ORF">P5673_016945</name>
</gene>
<accession>A0AAD9QG84</accession>
<dbReference type="EMBL" id="JARQWQ010000036">
    <property type="protein sequence ID" value="KAK2560574.1"/>
    <property type="molecule type" value="Genomic_DNA"/>
</dbReference>
<feature type="compositionally biased region" description="Basic and acidic residues" evidence="1">
    <location>
        <begin position="1348"/>
        <end position="1363"/>
    </location>
</feature>
<dbReference type="PANTHER" id="PTHR31097:SF2">
    <property type="entry name" value="CHROMOSOME 7 OPEN READING FRAME 57"/>
    <property type="match status" value="1"/>
</dbReference>
<dbReference type="PANTHER" id="PTHR31097">
    <property type="entry name" value="SI:DKEY-276J7.1"/>
    <property type="match status" value="1"/>
</dbReference>
<keyword evidence="3" id="KW-1185">Reference proteome</keyword>
<feature type="region of interest" description="Disordered" evidence="1">
    <location>
        <begin position="1319"/>
        <end position="1410"/>
    </location>
</feature>
<name>A0AAD9QG84_ACRCE</name>
<evidence type="ECO:0000313" key="2">
    <source>
        <dbReference type="EMBL" id="KAK2560574.1"/>
    </source>
</evidence>
<feature type="region of interest" description="Disordered" evidence="1">
    <location>
        <begin position="1027"/>
        <end position="1239"/>
    </location>
</feature>
<feature type="region of interest" description="Disordered" evidence="1">
    <location>
        <begin position="991"/>
        <end position="1010"/>
    </location>
</feature>
<organism evidence="2 3">
    <name type="scientific">Acropora cervicornis</name>
    <name type="common">Staghorn coral</name>
    <dbReference type="NCBI Taxonomy" id="6130"/>
    <lineage>
        <taxon>Eukaryota</taxon>
        <taxon>Metazoa</taxon>
        <taxon>Cnidaria</taxon>
        <taxon>Anthozoa</taxon>
        <taxon>Hexacorallia</taxon>
        <taxon>Scleractinia</taxon>
        <taxon>Astrocoeniina</taxon>
        <taxon>Acroporidae</taxon>
        <taxon>Acropora</taxon>
    </lineage>
</organism>
<sequence length="1410" mass="156676">MEVLSPRNQSSDEWHHYSLDESWDSRLSTPLALKFSTDEEEQEFASCSIGDNEDSCLNNNGFRDLTIESHTSEPVKYEWKDGQWYVQNGVDVKDTQQRKEMMTVSSPSSNSETLMNISTDTDYLKIAKKGGGHKDLLTIDPHTPSPEPVKYVKSEDGKWYTHDGVDVQETLQRKEMMTVSSQPSSANSLLDIETETDYLKVAKKGGGHKDLLTVIPHTPSPEKIMCDKKDGQWYTHDGVDIKETQQRNSFSVDPNGPVPDDTSITAAGGRPTEYLELAKKGGGHSDLLIVEDHVPSPEPQKYRKSGGEWYNQDDMVIKDGPQGTLKKHRRTSSDSATEIKAETEYLRTARRGGGHKDLLSIEAHTSSPEPVKYEKKDGHWYNHIGVDIEQTQGRKDMLTLPNSPRQSCNTENPVLDIETDTDYLKIAKKGGGHKDLLTVEPHTPTPEPVKYDKHDGEWYTHDGVDVKESQSKKDLSVTINSCQSDIDVIAAGQNNSEYLHLAKKGGGHKDLLKVDPHTPTPQKIEYDKKDGQWYTHDGVDIEETQARKDLSVSINSSQNAEEIIAAGQNGNEYLQLAKKGGGHKDLLVIEPHNPTPEPILCDKKDGQWYAQEGVDVKETQQRKEMVTVASSPRPSSHDGSLEIEMNTEYLKIAKKGGGHKDLLTIEHHTPTPEPIRYEKTEGQWYAHDGVDVQETQARKDLAVAIEDKTKSDSQLAAGRNNSDYLEVSQKGGGHKDLLTIEPHMPTLEPMSYDRTDGQWYAHDGVDIKETQSRKDMSCVLKSIPDDLTAAGENNGEYLEVAKKGGRKEMVTVASSPRPLSVVDVITDTEYLKIAKKGGGHKDLLTIESHTPTPEPTKFDKKDGQWYTHDGVDVKETQARKEMVTVCSSPRSPNSAKLFDGVTETEYLKMAKKGGGHKDLFMVEPHTPKAEPVRYKKKDGKWYTHDGTDIKDTQKRKEMVTVPNTNQHPSASNIPGNIPSETEYLKHAKKGGGHKDLLTITPHTPSTEPVRYDKKEGQWYSHDAVNVKGTPQKKGKLNHNHRRNTSSKYEVSTNTGYLKIARKGGGHKDLLSSESHTPSPEPKRYEKKGGEWYTQDNVDGNLPKGKKGSPSFSSPHQVNTDTEYLRTARGGGGHKDLLTIEHHKPSPKPQKPERKLGDWYYHNDSVVKGSSPASSIPRKSPPDTSKGTDYLKMARKGGGHKDLLTMTSQPTSPAVPQELQRNGGSTPGSSPRHPSTKDPTDYLKIARKGGRGDPDLLSYTPIQKTVNTPRSAETSRQLCDAKNHVSPLRRSASMRYSARNAESDYLSIARKGGHHQDLLTMPENASSNFKRDQASRRSLRSFRSAAVIDHVDGPSRPKTAESRHSQPIWLGGSGPERVHTPGKRFINQSSGIAPYAYHQGSPGASKNPDKI</sequence>
<evidence type="ECO:0000313" key="3">
    <source>
        <dbReference type="Proteomes" id="UP001249851"/>
    </source>
</evidence>
<reference evidence="2" key="1">
    <citation type="journal article" date="2023" name="G3 (Bethesda)">
        <title>Whole genome assembly and annotation of the endangered Caribbean coral Acropora cervicornis.</title>
        <authorList>
            <person name="Selwyn J.D."/>
            <person name="Vollmer S.V."/>
        </authorList>
    </citation>
    <scope>NUCLEOTIDE SEQUENCE</scope>
    <source>
        <strain evidence="2">K2</strain>
    </source>
</reference>
<dbReference type="InterPro" id="IPR040247">
    <property type="entry name" value="DUF5524"/>
</dbReference>
<feature type="region of interest" description="Disordered" evidence="1">
    <location>
        <begin position="316"/>
        <end position="336"/>
    </location>
</feature>
<feature type="region of interest" description="Disordered" evidence="1">
    <location>
        <begin position="708"/>
        <end position="730"/>
    </location>
</feature>
<feature type="compositionally biased region" description="Basic and acidic residues" evidence="1">
    <location>
        <begin position="1080"/>
        <end position="1089"/>
    </location>
</feature>
<feature type="region of interest" description="Disordered" evidence="1">
    <location>
        <begin position="1265"/>
        <end position="1285"/>
    </location>
</feature>
<feature type="compositionally biased region" description="Basic residues" evidence="1">
    <location>
        <begin position="1030"/>
        <end position="1044"/>
    </location>
</feature>
<comment type="caution">
    <text evidence="2">The sequence shown here is derived from an EMBL/GenBank/DDBJ whole genome shotgun (WGS) entry which is preliminary data.</text>
</comment>
<feature type="compositionally biased region" description="Polar residues" evidence="1">
    <location>
        <begin position="1204"/>
        <end position="1232"/>
    </location>
</feature>
<proteinExistence type="predicted"/>
<reference evidence="2" key="2">
    <citation type="journal article" date="2023" name="Science">
        <title>Genomic signatures of disease resistance in endangered staghorn corals.</title>
        <authorList>
            <person name="Vollmer S.V."/>
            <person name="Selwyn J.D."/>
            <person name="Despard B.A."/>
            <person name="Roesel C.L."/>
        </authorList>
    </citation>
    <scope>NUCLEOTIDE SEQUENCE</scope>
    <source>
        <strain evidence="2">K2</strain>
    </source>
</reference>
<evidence type="ECO:0000256" key="1">
    <source>
        <dbReference type="SAM" id="MobiDB-lite"/>
    </source>
</evidence>
<feature type="compositionally biased region" description="Polar residues" evidence="1">
    <location>
        <begin position="1045"/>
        <end position="1055"/>
    </location>
</feature>
<protein>
    <submittedName>
        <fullName evidence="2">Uncharacterized protein</fullName>
    </submittedName>
</protein>